<comment type="function">
    <text evidence="12 13">RNA polymerase that catalyzes the synthesis of short RNA molecules used as primers for DNA polymerase during DNA replication.</text>
</comment>
<dbReference type="InterPro" id="IPR002694">
    <property type="entry name" value="Znf_CHC2"/>
</dbReference>
<evidence type="ECO:0000313" key="16">
    <source>
        <dbReference type="EMBL" id="KKS57612.1"/>
    </source>
</evidence>
<evidence type="ECO:0000256" key="2">
    <source>
        <dbReference type="ARBA" id="ARBA00022515"/>
    </source>
</evidence>
<dbReference type="GO" id="GO:0000428">
    <property type="term" value="C:DNA-directed RNA polymerase complex"/>
    <property type="evidence" value="ECO:0007669"/>
    <property type="project" value="UniProtKB-KW"/>
</dbReference>
<dbReference type="InterPro" id="IPR030846">
    <property type="entry name" value="DnaG_bac"/>
</dbReference>
<sequence>MSQATEDIKSKISIVDFVSEYLPLKRAGATYKASCPFHQEKTPSFIVSPERQSWHCFGCNIGGDVFEFLMKMENLEFPEALKILADKAGVKLPEFGNEISSSQRNRLLDILKLAAKFYHKILLDSPKAEEARNYLFVKRQVSQEVAEDFLLGYIPEDWDFLTNFLVKKGYGINDILSSGLTIKKDGGGYYDRFRDRVMFPINDVHGNVVGFTGRLLHEKPEAGGKYVNTPQTSVFDKGKVIYALDKAKQEARRQDKFIIVEGQMDVVMSHQFQITNTVASSGTALTREQIKLLKRFTSNLIIAFDVDSAGQNATARGIELALSEGLKIKIAVIPPEFAKDPDECLKKDKNVWFKALENAQSIMEYFFSSILGGKDLTNPEVRGQVSTSILEKIKLLPDSVEQDFWIKKLAAVLDLRVDVLYEKIKGLKGGPVYHDEIKKAGSVVKSKEELTGEKMLCLLIRWPLFFETAKQILHPEFFINQNLKNLYENLILFYNTAEALPEGDVGVIHSFKAWKGQNEVCQIIDILDLLYEKEYFNLSQKEAEEEIISVAKRLKMWYNNAIRKTLEKEMAEAEKNSDKEKILFLMEKFKDFL</sequence>
<dbReference type="Pfam" id="PF10410">
    <property type="entry name" value="DnaB_bind"/>
    <property type="match status" value="1"/>
</dbReference>
<dbReference type="Gene3D" id="3.40.1360.10">
    <property type="match status" value="1"/>
</dbReference>
<keyword evidence="7 12" id="KW-0863">Zinc-finger</keyword>
<dbReference type="PATRIC" id="fig|1619039.3.peg.263"/>
<dbReference type="SMART" id="SM00400">
    <property type="entry name" value="ZnF_CHCC"/>
    <property type="match status" value="1"/>
</dbReference>
<evidence type="ECO:0000256" key="4">
    <source>
        <dbReference type="ARBA" id="ARBA00022695"/>
    </source>
</evidence>
<dbReference type="InterPro" id="IPR013264">
    <property type="entry name" value="DNAG_N"/>
</dbReference>
<evidence type="ECO:0000256" key="6">
    <source>
        <dbReference type="ARBA" id="ARBA00022723"/>
    </source>
</evidence>
<dbReference type="AlphaFoldDB" id="A0A0G1A9B9"/>
<evidence type="ECO:0000256" key="1">
    <source>
        <dbReference type="ARBA" id="ARBA00022478"/>
    </source>
</evidence>
<evidence type="ECO:0000256" key="12">
    <source>
        <dbReference type="HAMAP-Rule" id="MF_00974"/>
    </source>
</evidence>
<evidence type="ECO:0000256" key="7">
    <source>
        <dbReference type="ARBA" id="ARBA00022771"/>
    </source>
</evidence>
<dbReference type="PIRSF" id="PIRSF002811">
    <property type="entry name" value="DnaG"/>
    <property type="match status" value="1"/>
</dbReference>
<proteinExistence type="inferred from homology"/>
<comment type="catalytic activity">
    <reaction evidence="12">
        <text>ssDNA + n NTP = ssDNA/pppN(pN)n-1 hybrid + (n-1) diphosphate.</text>
        <dbReference type="EC" id="2.7.7.101"/>
    </reaction>
</comment>
<comment type="cofactor">
    <cofactor evidence="12 13 14">
        <name>Zn(2+)</name>
        <dbReference type="ChEBI" id="CHEBI:29105"/>
    </cofactor>
    <text evidence="12 13 14">Binds 1 zinc ion per monomer.</text>
</comment>
<dbReference type="GO" id="GO:0008270">
    <property type="term" value="F:zinc ion binding"/>
    <property type="evidence" value="ECO:0007669"/>
    <property type="project" value="UniProtKB-UniRule"/>
</dbReference>
<evidence type="ECO:0000256" key="8">
    <source>
        <dbReference type="ARBA" id="ARBA00022833"/>
    </source>
</evidence>
<dbReference type="Pfam" id="PF13155">
    <property type="entry name" value="Toprim_2"/>
    <property type="match status" value="1"/>
</dbReference>
<dbReference type="InterPro" id="IPR034151">
    <property type="entry name" value="TOPRIM_DnaG_bac"/>
</dbReference>
<dbReference type="EC" id="2.7.7.101" evidence="12"/>
<dbReference type="Gene3D" id="3.90.980.10">
    <property type="entry name" value="DNA primase, catalytic core, N-terminal domain"/>
    <property type="match status" value="1"/>
</dbReference>
<dbReference type="FunFam" id="3.90.580.10:FF:000001">
    <property type="entry name" value="DNA primase"/>
    <property type="match status" value="1"/>
</dbReference>
<dbReference type="GO" id="GO:0003899">
    <property type="term" value="F:DNA-directed RNA polymerase activity"/>
    <property type="evidence" value="ECO:0007669"/>
    <property type="project" value="UniProtKB-UniRule"/>
</dbReference>
<dbReference type="Gene3D" id="3.90.580.10">
    <property type="entry name" value="Zinc finger, CHC2-type domain"/>
    <property type="match status" value="1"/>
</dbReference>
<organism evidence="16 17">
    <name type="scientific">Candidatus Magasanikbacteria bacterium GW2011_GWA2_42_32</name>
    <dbReference type="NCBI Taxonomy" id="1619039"/>
    <lineage>
        <taxon>Bacteria</taxon>
        <taxon>Candidatus Magasanikiibacteriota</taxon>
    </lineage>
</organism>
<dbReference type="CDD" id="cd03364">
    <property type="entry name" value="TOPRIM_DnaG_primases"/>
    <property type="match status" value="1"/>
</dbReference>
<evidence type="ECO:0000256" key="10">
    <source>
        <dbReference type="ARBA" id="ARBA00023125"/>
    </source>
</evidence>
<dbReference type="NCBIfam" id="TIGR01391">
    <property type="entry name" value="dnaG"/>
    <property type="match status" value="1"/>
</dbReference>
<feature type="zinc finger region" description="CHC2-type" evidence="12 14">
    <location>
        <begin position="35"/>
        <end position="59"/>
    </location>
</feature>
<keyword evidence="11 12" id="KW-0804">Transcription</keyword>
<dbReference type="PANTHER" id="PTHR30313">
    <property type="entry name" value="DNA PRIMASE"/>
    <property type="match status" value="1"/>
</dbReference>
<evidence type="ECO:0000256" key="9">
    <source>
        <dbReference type="ARBA" id="ARBA00022842"/>
    </source>
</evidence>
<dbReference type="GO" id="GO:0006269">
    <property type="term" value="P:DNA replication, synthesis of primer"/>
    <property type="evidence" value="ECO:0007669"/>
    <property type="project" value="UniProtKB-UniRule"/>
</dbReference>
<comment type="domain">
    <text evidence="12">Contains an N-terminal zinc-binding domain, a central core domain that contains the primase activity, and a C-terminal DnaB-binding domain.</text>
</comment>
<evidence type="ECO:0000256" key="11">
    <source>
        <dbReference type="ARBA" id="ARBA00023163"/>
    </source>
</evidence>
<reference evidence="16 17" key="1">
    <citation type="journal article" date="2015" name="Nature">
        <title>rRNA introns, odd ribosomes, and small enigmatic genomes across a large radiation of phyla.</title>
        <authorList>
            <person name="Brown C.T."/>
            <person name="Hug L.A."/>
            <person name="Thomas B.C."/>
            <person name="Sharon I."/>
            <person name="Castelle C.J."/>
            <person name="Singh A."/>
            <person name="Wilkins M.J."/>
            <person name="Williams K.H."/>
            <person name="Banfield J.F."/>
        </authorList>
    </citation>
    <scope>NUCLEOTIDE SEQUENCE [LARGE SCALE GENOMIC DNA]</scope>
</reference>
<dbReference type="InterPro" id="IPR050219">
    <property type="entry name" value="DnaG_primase"/>
</dbReference>
<dbReference type="PANTHER" id="PTHR30313:SF2">
    <property type="entry name" value="DNA PRIMASE"/>
    <property type="match status" value="1"/>
</dbReference>
<gene>
    <name evidence="12" type="primary">dnaG</name>
    <name evidence="16" type="ORF">UV20_C0001G0252</name>
</gene>
<keyword evidence="4 12" id="KW-0548">Nucleotidyltransferase</keyword>
<keyword evidence="2 12" id="KW-0639">Primosome</keyword>
<feature type="domain" description="Toprim" evidence="15">
    <location>
        <begin position="255"/>
        <end position="336"/>
    </location>
</feature>
<evidence type="ECO:0000256" key="5">
    <source>
        <dbReference type="ARBA" id="ARBA00022705"/>
    </source>
</evidence>
<dbReference type="InterPro" id="IPR006171">
    <property type="entry name" value="TOPRIM_dom"/>
</dbReference>
<dbReference type="GO" id="GO:0005737">
    <property type="term" value="C:cytoplasm"/>
    <property type="evidence" value="ECO:0007669"/>
    <property type="project" value="TreeGrafter"/>
</dbReference>
<dbReference type="SMART" id="SM00493">
    <property type="entry name" value="TOPRIM"/>
    <property type="match status" value="1"/>
</dbReference>
<dbReference type="InterPro" id="IPR036977">
    <property type="entry name" value="DNA_primase_Znf_CHC2"/>
</dbReference>
<dbReference type="InterPro" id="IPR037068">
    <property type="entry name" value="DNA_primase_core_N_sf"/>
</dbReference>
<keyword evidence="6 12" id="KW-0479">Metal-binding</keyword>
<dbReference type="SUPFAM" id="SSF56731">
    <property type="entry name" value="DNA primase core"/>
    <property type="match status" value="1"/>
</dbReference>
<evidence type="ECO:0000256" key="14">
    <source>
        <dbReference type="PIRSR" id="PIRSR002811-1"/>
    </source>
</evidence>
<keyword evidence="10 12" id="KW-0238">DNA-binding</keyword>
<keyword evidence="3 12" id="KW-0808">Transferase</keyword>
<keyword evidence="8 12" id="KW-0862">Zinc</keyword>
<evidence type="ECO:0000256" key="3">
    <source>
        <dbReference type="ARBA" id="ARBA00022679"/>
    </source>
</evidence>
<evidence type="ECO:0000313" key="17">
    <source>
        <dbReference type="Proteomes" id="UP000034837"/>
    </source>
</evidence>
<name>A0A0G1A9B9_9BACT</name>
<comment type="subunit">
    <text evidence="12">Monomer. Interacts with DnaB.</text>
</comment>
<keyword evidence="9" id="KW-0460">Magnesium</keyword>
<accession>A0A0G1A9B9</accession>
<dbReference type="GO" id="GO:0003677">
    <property type="term" value="F:DNA binding"/>
    <property type="evidence" value="ECO:0007669"/>
    <property type="project" value="UniProtKB-KW"/>
</dbReference>
<keyword evidence="1 12" id="KW-0240">DNA-directed RNA polymerase</keyword>
<protein>
    <recommendedName>
        <fullName evidence="12 13">DNA primase</fullName>
        <ecNumber evidence="12">2.7.7.101</ecNumber>
    </recommendedName>
</protein>
<dbReference type="Proteomes" id="UP000034837">
    <property type="component" value="Unassembled WGS sequence"/>
</dbReference>
<comment type="caution">
    <text evidence="16">The sequence shown here is derived from an EMBL/GenBank/DDBJ whole genome shotgun (WGS) entry which is preliminary data.</text>
</comment>
<comment type="similarity">
    <text evidence="12 13">Belongs to the DnaG primase family.</text>
</comment>
<dbReference type="GO" id="GO:1990077">
    <property type="term" value="C:primosome complex"/>
    <property type="evidence" value="ECO:0007669"/>
    <property type="project" value="UniProtKB-KW"/>
</dbReference>
<dbReference type="InterPro" id="IPR019475">
    <property type="entry name" value="DNA_primase_DnaB-bd"/>
</dbReference>
<dbReference type="HAMAP" id="MF_00974">
    <property type="entry name" value="DNA_primase_DnaG"/>
    <property type="match status" value="1"/>
</dbReference>
<dbReference type="SUPFAM" id="SSF57783">
    <property type="entry name" value="Zinc beta-ribbon"/>
    <property type="match status" value="1"/>
</dbReference>
<dbReference type="Pfam" id="PF08275">
    <property type="entry name" value="DNAG_N"/>
    <property type="match status" value="1"/>
</dbReference>
<dbReference type="InterPro" id="IPR006295">
    <property type="entry name" value="DNA_primase_DnaG"/>
</dbReference>
<evidence type="ECO:0000259" key="15">
    <source>
        <dbReference type="PROSITE" id="PS50880"/>
    </source>
</evidence>
<dbReference type="Pfam" id="PF01807">
    <property type="entry name" value="Zn_ribbon_DnaG"/>
    <property type="match status" value="1"/>
</dbReference>
<keyword evidence="5 12" id="KW-0235">DNA replication</keyword>
<dbReference type="PROSITE" id="PS50880">
    <property type="entry name" value="TOPRIM"/>
    <property type="match status" value="1"/>
</dbReference>
<evidence type="ECO:0000256" key="13">
    <source>
        <dbReference type="PIRNR" id="PIRNR002811"/>
    </source>
</evidence>
<dbReference type="EMBL" id="LCDO01000001">
    <property type="protein sequence ID" value="KKS57612.1"/>
    <property type="molecule type" value="Genomic_DNA"/>
</dbReference>